<dbReference type="Proteomes" id="UP000629098">
    <property type="component" value="Unassembled WGS sequence"/>
</dbReference>
<proteinExistence type="predicted"/>
<name>A0A8J6XHU7_9CYAN</name>
<dbReference type="AlphaFoldDB" id="A0A8J6XHU7"/>
<accession>A0A8J6XHU7</accession>
<organism evidence="1 2">
    <name type="scientific">Iningainema tapete BLCC-T55</name>
    <dbReference type="NCBI Taxonomy" id="2748662"/>
    <lineage>
        <taxon>Bacteria</taxon>
        <taxon>Bacillati</taxon>
        <taxon>Cyanobacteriota</taxon>
        <taxon>Cyanophyceae</taxon>
        <taxon>Nostocales</taxon>
        <taxon>Scytonemataceae</taxon>
        <taxon>Iningainema tapete</taxon>
    </lineage>
</organism>
<evidence type="ECO:0000313" key="1">
    <source>
        <dbReference type="EMBL" id="MBD2772541.1"/>
    </source>
</evidence>
<dbReference type="EMBL" id="JACXAE010000040">
    <property type="protein sequence ID" value="MBD2772541.1"/>
    <property type="molecule type" value="Genomic_DNA"/>
</dbReference>
<reference evidence="1" key="1">
    <citation type="submission" date="2020-09" db="EMBL/GenBank/DDBJ databases">
        <title>Iningainema tapete sp. nov. (Scytonemataceae, Cyanobacteria) from greenhouses in central Florida (USA) produces two types of nodularin with biosynthetic potential for microcystin-LR and anabaenopeptins.</title>
        <authorList>
            <person name="Berthold D.E."/>
            <person name="Lefler F.W."/>
            <person name="Huang I.-S."/>
            <person name="Abdulla H."/>
            <person name="Zimba P.V."/>
            <person name="Laughinghouse H.D. IV."/>
        </authorList>
    </citation>
    <scope>NUCLEOTIDE SEQUENCE</scope>
    <source>
        <strain evidence="1">BLCCT55</strain>
    </source>
</reference>
<dbReference type="RefSeq" id="WP_190827227.1">
    <property type="nucleotide sequence ID" value="NZ_CAWPPI010000040.1"/>
</dbReference>
<keyword evidence="2" id="KW-1185">Reference proteome</keyword>
<gene>
    <name evidence="1" type="ORF">ICL16_10750</name>
</gene>
<comment type="caution">
    <text evidence="1">The sequence shown here is derived from an EMBL/GenBank/DDBJ whole genome shotgun (WGS) entry which is preliminary data.</text>
</comment>
<sequence>MSNDPKHLHNLSEWVLFTDASTQPLTVKSFLSKVRTADRPFIRIYVYPRKKYRYCVECDLLEGLKVGNNIGFTELGITKVEQIMTCFPHKTQVLFRAGNCYVYARYLNLEDAICVANSLAALAEVGGMWDSRDNIPGYR</sequence>
<evidence type="ECO:0000313" key="2">
    <source>
        <dbReference type="Proteomes" id="UP000629098"/>
    </source>
</evidence>
<protein>
    <submittedName>
        <fullName evidence="1">Uncharacterized protein</fullName>
    </submittedName>
</protein>